<evidence type="ECO:0000313" key="3">
    <source>
        <dbReference type="Proteomes" id="UP000016662"/>
    </source>
</evidence>
<comment type="caution">
    <text evidence="2">The sequence shown here is derived from an EMBL/GenBank/DDBJ whole genome shotgun (WGS) entry which is preliminary data.</text>
</comment>
<name>U2KW97_9FIRM</name>
<dbReference type="RefSeq" id="WP_021682766.1">
    <property type="nucleotide sequence ID" value="NZ_KI260442.1"/>
</dbReference>
<dbReference type="AlphaFoldDB" id="U2KW97"/>
<dbReference type="Proteomes" id="UP000016662">
    <property type="component" value="Unassembled WGS sequence"/>
</dbReference>
<dbReference type="eggNOG" id="COG1680">
    <property type="taxonomic scope" value="Bacteria"/>
</dbReference>
<dbReference type="InterPro" id="IPR001466">
    <property type="entry name" value="Beta-lactam-related"/>
</dbReference>
<dbReference type="STRING" id="411473.RUMCAL_01273"/>
<dbReference type="PANTHER" id="PTHR43283:SF3">
    <property type="entry name" value="BETA-LACTAMASE FAMILY PROTEIN (AFU_ORTHOLOGUE AFUA_5G07500)"/>
    <property type="match status" value="1"/>
</dbReference>
<dbReference type="SUPFAM" id="SSF56601">
    <property type="entry name" value="beta-lactamase/transpeptidase-like"/>
    <property type="match status" value="1"/>
</dbReference>
<dbReference type="HOGENOM" id="CLU_641806_0_0_9"/>
<reference evidence="2 3" key="1">
    <citation type="submission" date="2013-07" db="EMBL/GenBank/DDBJ databases">
        <authorList>
            <person name="Weinstock G."/>
            <person name="Sodergren E."/>
            <person name="Wylie T."/>
            <person name="Fulton L."/>
            <person name="Fulton R."/>
            <person name="Fronick C."/>
            <person name="O'Laughlin M."/>
            <person name="Godfrey J."/>
            <person name="Miner T."/>
            <person name="Herter B."/>
            <person name="Appelbaum E."/>
            <person name="Cordes M."/>
            <person name="Lek S."/>
            <person name="Wollam A."/>
            <person name="Pepin K.H."/>
            <person name="Palsikar V.B."/>
            <person name="Mitreva M."/>
            <person name="Wilson R.K."/>
        </authorList>
    </citation>
    <scope>NUCLEOTIDE SEQUENCE [LARGE SCALE GENOMIC DNA]</scope>
    <source>
        <strain evidence="2 3">ATCC 27760</strain>
    </source>
</reference>
<dbReference type="PANTHER" id="PTHR43283">
    <property type="entry name" value="BETA-LACTAMASE-RELATED"/>
    <property type="match status" value="1"/>
</dbReference>
<dbReference type="EMBL" id="AWVF01000164">
    <property type="protein sequence ID" value="ERJ96365.1"/>
    <property type="molecule type" value="Genomic_DNA"/>
</dbReference>
<protein>
    <submittedName>
        <fullName evidence="2">Beta-lactamase</fullName>
    </submittedName>
</protein>
<keyword evidence="3" id="KW-1185">Reference proteome</keyword>
<feature type="non-terminal residue" evidence="2">
    <location>
        <position position="1"/>
    </location>
</feature>
<dbReference type="Gene3D" id="3.40.710.10">
    <property type="entry name" value="DD-peptidase/beta-lactamase superfamily"/>
    <property type="match status" value="1"/>
</dbReference>
<dbReference type="InterPro" id="IPR012338">
    <property type="entry name" value="Beta-lactam/transpept-like"/>
</dbReference>
<dbReference type="PATRIC" id="fig|411473.3.peg.1039"/>
<dbReference type="InterPro" id="IPR050789">
    <property type="entry name" value="Diverse_Enzym_Activities"/>
</dbReference>
<sequence>APYAQSLCGIALKPVPRAAGRRERRRSGVELEKQIRLAGRVDSVIQKGMQEGKITGACVGIYQNQEEYLCKAYGLADREQETPMRTDTLFRIFSMTKPVTAVATMQLWESGKLELSDPVSWYIPAFREKLVDVHGELVPAKREICIQDLLNMTSGIPYPDCWSESQKKMGAFYGEIDRRNATDHPVDTQEFARRVGEEVPLLFQPGEKWSYGASADILGAVLEKAADMPLDELYRKQIFQPLGMTDTDFYVPAEKRSRLAQLYQYHWGEDFCGLVIEPDPHLGMTDYRKKPAFFSGGAGLISTMQDYARFANLLAGKGLHRESGVRLIGENTWRYLTTPQLSDAQKTGIDWEQLKGYTYGNLLRVLEDPLVCMTNVPAGEFGWDGWTGPYFCVSPQDGTVLLYLIQVCGGSTSDIVRKLRAITFGCL</sequence>
<evidence type="ECO:0000313" key="2">
    <source>
        <dbReference type="EMBL" id="ERJ96365.1"/>
    </source>
</evidence>
<dbReference type="Pfam" id="PF00144">
    <property type="entry name" value="Beta-lactamase"/>
    <property type="match status" value="1"/>
</dbReference>
<evidence type="ECO:0000259" key="1">
    <source>
        <dbReference type="Pfam" id="PF00144"/>
    </source>
</evidence>
<gene>
    <name evidence="2" type="ORF">RUMCAL_01273</name>
</gene>
<proteinExistence type="predicted"/>
<feature type="domain" description="Beta-lactamase-related" evidence="1">
    <location>
        <begin position="41"/>
        <end position="407"/>
    </location>
</feature>
<organism evidence="2 3">
    <name type="scientific">Ruminococcus callidus ATCC 27760</name>
    <dbReference type="NCBI Taxonomy" id="411473"/>
    <lineage>
        <taxon>Bacteria</taxon>
        <taxon>Bacillati</taxon>
        <taxon>Bacillota</taxon>
        <taxon>Clostridia</taxon>
        <taxon>Eubacteriales</taxon>
        <taxon>Oscillospiraceae</taxon>
        <taxon>Ruminococcus</taxon>
    </lineage>
</organism>
<accession>U2KW97</accession>